<reference evidence="2" key="1">
    <citation type="journal article" date="2020" name="Stud. Mycol.">
        <title>101 Dothideomycetes genomes: a test case for predicting lifestyles and emergence of pathogens.</title>
        <authorList>
            <person name="Haridas S."/>
            <person name="Albert R."/>
            <person name="Binder M."/>
            <person name="Bloem J."/>
            <person name="Labutti K."/>
            <person name="Salamov A."/>
            <person name="Andreopoulos B."/>
            <person name="Baker S."/>
            <person name="Barry K."/>
            <person name="Bills G."/>
            <person name="Bluhm B."/>
            <person name="Cannon C."/>
            <person name="Castanera R."/>
            <person name="Culley D."/>
            <person name="Daum C."/>
            <person name="Ezra D."/>
            <person name="Gonzalez J."/>
            <person name="Henrissat B."/>
            <person name="Kuo A."/>
            <person name="Liang C."/>
            <person name="Lipzen A."/>
            <person name="Lutzoni F."/>
            <person name="Magnuson J."/>
            <person name="Mondo S."/>
            <person name="Nolan M."/>
            <person name="Ohm R."/>
            <person name="Pangilinan J."/>
            <person name="Park H.-J."/>
            <person name="Ramirez L."/>
            <person name="Alfaro M."/>
            <person name="Sun H."/>
            <person name="Tritt A."/>
            <person name="Yoshinaga Y."/>
            <person name="Zwiers L.-H."/>
            <person name="Turgeon B."/>
            <person name="Goodwin S."/>
            <person name="Spatafora J."/>
            <person name="Crous P."/>
            <person name="Grigoriev I."/>
        </authorList>
    </citation>
    <scope>NUCLEOTIDE SEQUENCE</scope>
    <source>
        <strain evidence="2">CBS 101060</strain>
    </source>
</reference>
<evidence type="ECO:0000256" key="1">
    <source>
        <dbReference type="SAM" id="MobiDB-lite"/>
    </source>
</evidence>
<keyword evidence="3" id="KW-1185">Reference proteome</keyword>
<dbReference type="EMBL" id="MU006121">
    <property type="protein sequence ID" value="KAF2834303.1"/>
    <property type="molecule type" value="Genomic_DNA"/>
</dbReference>
<feature type="region of interest" description="Disordered" evidence="1">
    <location>
        <begin position="47"/>
        <end position="145"/>
    </location>
</feature>
<accession>A0A9P4S3C2</accession>
<feature type="region of interest" description="Disordered" evidence="1">
    <location>
        <begin position="338"/>
        <end position="364"/>
    </location>
</feature>
<evidence type="ECO:0000313" key="2">
    <source>
        <dbReference type="EMBL" id="KAF2834303.1"/>
    </source>
</evidence>
<dbReference type="AlphaFoldDB" id="A0A9P4S3C2"/>
<protein>
    <submittedName>
        <fullName evidence="2">Uncharacterized protein</fullName>
    </submittedName>
</protein>
<proteinExistence type="predicted"/>
<feature type="compositionally biased region" description="Polar residues" evidence="1">
    <location>
        <begin position="73"/>
        <end position="97"/>
    </location>
</feature>
<sequence>MPSESRVVICSNCKRSGRKCSPSHLIPCEKKLPQLKECELVNLISDEETPSADAHPKSKHPSLVTEFRHDQKQGLNSQHSHTNKKQNGSDGSKTINSPIYIEISEDEQPESTLHEKGSRQGNRKTVYSGTQSLPKRNDAAGSPPLLASAPMTLPFRAEGESVRNEETHLIQERDRFSDFSKTQTMGTVITTLPVTEKFNRGIKRTHTGKGKLDSVENVTGDIGPGVTNIHNKITGSSNSPSENCSLVSKDQQIQPNHMEDPENTSSNCEMRTVDDDIFTKQCREPDKPIVPLCLEEIDAVLTRLLEEACVNQECDNRVSPAEVACPARNKSQLISLETPHSFETNSRTRITRSWSHNQSEQNTN</sequence>
<comment type="caution">
    <text evidence="2">The sequence shown here is derived from an EMBL/GenBank/DDBJ whole genome shotgun (WGS) entry which is preliminary data.</text>
</comment>
<name>A0A9P4S3C2_9PEZI</name>
<feature type="compositionally biased region" description="Polar residues" evidence="1">
    <location>
        <begin position="341"/>
        <end position="364"/>
    </location>
</feature>
<gene>
    <name evidence="2" type="ORF">M501DRAFT_598359</name>
</gene>
<organism evidence="2 3">
    <name type="scientific">Patellaria atrata CBS 101060</name>
    <dbReference type="NCBI Taxonomy" id="1346257"/>
    <lineage>
        <taxon>Eukaryota</taxon>
        <taxon>Fungi</taxon>
        <taxon>Dikarya</taxon>
        <taxon>Ascomycota</taxon>
        <taxon>Pezizomycotina</taxon>
        <taxon>Dothideomycetes</taxon>
        <taxon>Dothideomycetes incertae sedis</taxon>
        <taxon>Patellariales</taxon>
        <taxon>Patellariaceae</taxon>
        <taxon>Patellaria</taxon>
    </lineage>
</organism>
<dbReference type="Proteomes" id="UP000799429">
    <property type="component" value="Unassembled WGS sequence"/>
</dbReference>
<feature type="compositionally biased region" description="Polar residues" evidence="1">
    <location>
        <begin position="119"/>
        <end position="134"/>
    </location>
</feature>
<evidence type="ECO:0000313" key="3">
    <source>
        <dbReference type="Proteomes" id="UP000799429"/>
    </source>
</evidence>